<dbReference type="AlphaFoldDB" id="A0AAJ0HT92"/>
<evidence type="ECO:0000256" key="2">
    <source>
        <dbReference type="SAM" id="Phobius"/>
    </source>
</evidence>
<protein>
    <submittedName>
        <fullName evidence="3">Uncharacterized protein</fullName>
    </submittedName>
</protein>
<feature type="region of interest" description="Disordered" evidence="1">
    <location>
        <begin position="67"/>
        <end position="86"/>
    </location>
</feature>
<accession>A0AAJ0HT92</accession>
<gene>
    <name evidence="3" type="ORF">B0T25DRAFT_1479</name>
</gene>
<reference evidence="3" key="1">
    <citation type="journal article" date="2023" name="Mol. Phylogenet. Evol.">
        <title>Genome-scale phylogeny and comparative genomics of the fungal order Sordariales.</title>
        <authorList>
            <person name="Hensen N."/>
            <person name="Bonometti L."/>
            <person name="Westerberg I."/>
            <person name="Brannstrom I.O."/>
            <person name="Guillou S."/>
            <person name="Cros-Aarteil S."/>
            <person name="Calhoun S."/>
            <person name="Haridas S."/>
            <person name="Kuo A."/>
            <person name="Mondo S."/>
            <person name="Pangilinan J."/>
            <person name="Riley R."/>
            <person name="LaButti K."/>
            <person name="Andreopoulos B."/>
            <person name="Lipzen A."/>
            <person name="Chen C."/>
            <person name="Yan M."/>
            <person name="Daum C."/>
            <person name="Ng V."/>
            <person name="Clum A."/>
            <person name="Steindorff A."/>
            <person name="Ohm R.A."/>
            <person name="Martin F."/>
            <person name="Silar P."/>
            <person name="Natvig D.O."/>
            <person name="Lalanne C."/>
            <person name="Gautier V."/>
            <person name="Ament-Velasquez S.L."/>
            <person name="Kruys A."/>
            <person name="Hutchinson M.I."/>
            <person name="Powell A.J."/>
            <person name="Barry K."/>
            <person name="Miller A.N."/>
            <person name="Grigoriev I.V."/>
            <person name="Debuchy R."/>
            <person name="Gladieux P."/>
            <person name="Hiltunen Thoren M."/>
            <person name="Johannesson H."/>
        </authorList>
    </citation>
    <scope>NUCLEOTIDE SEQUENCE</scope>
    <source>
        <strain evidence="3">CBS 955.72</strain>
    </source>
</reference>
<evidence type="ECO:0000256" key="1">
    <source>
        <dbReference type="SAM" id="MobiDB-lite"/>
    </source>
</evidence>
<evidence type="ECO:0000313" key="4">
    <source>
        <dbReference type="Proteomes" id="UP001275084"/>
    </source>
</evidence>
<organism evidence="3 4">
    <name type="scientific">Lasiosphaeria hispida</name>
    <dbReference type="NCBI Taxonomy" id="260671"/>
    <lineage>
        <taxon>Eukaryota</taxon>
        <taxon>Fungi</taxon>
        <taxon>Dikarya</taxon>
        <taxon>Ascomycota</taxon>
        <taxon>Pezizomycotina</taxon>
        <taxon>Sordariomycetes</taxon>
        <taxon>Sordariomycetidae</taxon>
        <taxon>Sordariales</taxon>
        <taxon>Lasiosphaeriaceae</taxon>
        <taxon>Lasiosphaeria</taxon>
    </lineage>
</organism>
<name>A0AAJ0HT92_9PEZI</name>
<feature type="compositionally biased region" description="Polar residues" evidence="1">
    <location>
        <begin position="67"/>
        <end position="76"/>
    </location>
</feature>
<keyword evidence="2" id="KW-0812">Transmembrane</keyword>
<feature type="transmembrane region" description="Helical" evidence="2">
    <location>
        <begin position="113"/>
        <end position="131"/>
    </location>
</feature>
<keyword evidence="2" id="KW-1133">Transmembrane helix</keyword>
<comment type="caution">
    <text evidence="3">The sequence shown here is derived from an EMBL/GenBank/DDBJ whole genome shotgun (WGS) entry which is preliminary data.</text>
</comment>
<evidence type="ECO:0000313" key="3">
    <source>
        <dbReference type="EMBL" id="KAK3362256.1"/>
    </source>
</evidence>
<dbReference type="Proteomes" id="UP001275084">
    <property type="component" value="Unassembled WGS sequence"/>
</dbReference>
<feature type="transmembrane region" description="Helical" evidence="2">
    <location>
        <begin position="151"/>
        <end position="171"/>
    </location>
</feature>
<dbReference type="EMBL" id="JAUIQD010000001">
    <property type="protein sequence ID" value="KAK3362256.1"/>
    <property type="molecule type" value="Genomic_DNA"/>
</dbReference>
<keyword evidence="2" id="KW-0472">Membrane</keyword>
<proteinExistence type="predicted"/>
<sequence>MNMVTHGTKQMNHQMCRLFKRENFHVPFNPIPFLLSSQTSPSKPLPSQTSLKPIVLQPTQRTANKMSSASMTTPGLQSACRGPQSSSPSLRLLLSVVTYIICMHVYMNSSSPAGWAWGIPGTSLVLAFASLIKAWRSMSSILVRKAKHQEWAYRGATVSAIIVHLMSYFGATFLRAMYYWNALTKCGILFGDGVQL</sequence>
<keyword evidence="4" id="KW-1185">Reference proteome</keyword>
<feature type="transmembrane region" description="Helical" evidence="2">
    <location>
        <begin position="90"/>
        <end position="107"/>
    </location>
</feature>
<reference evidence="3" key="2">
    <citation type="submission" date="2023-06" db="EMBL/GenBank/DDBJ databases">
        <authorList>
            <consortium name="Lawrence Berkeley National Laboratory"/>
            <person name="Haridas S."/>
            <person name="Hensen N."/>
            <person name="Bonometti L."/>
            <person name="Westerberg I."/>
            <person name="Brannstrom I.O."/>
            <person name="Guillou S."/>
            <person name="Cros-Aarteil S."/>
            <person name="Calhoun S."/>
            <person name="Kuo A."/>
            <person name="Mondo S."/>
            <person name="Pangilinan J."/>
            <person name="Riley R."/>
            <person name="Labutti K."/>
            <person name="Andreopoulos B."/>
            <person name="Lipzen A."/>
            <person name="Chen C."/>
            <person name="Yanf M."/>
            <person name="Daum C."/>
            <person name="Ng V."/>
            <person name="Clum A."/>
            <person name="Steindorff A."/>
            <person name="Ohm R."/>
            <person name="Martin F."/>
            <person name="Silar P."/>
            <person name="Natvig D."/>
            <person name="Lalanne C."/>
            <person name="Gautier V."/>
            <person name="Ament-Velasquez S.L."/>
            <person name="Kruys A."/>
            <person name="Hutchinson M.I."/>
            <person name="Powell A.J."/>
            <person name="Barry K."/>
            <person name="Miller A.N."/>
            <person name="Grigoriev I.V."/>
            <person name="Debuchy R."/>
            <person name="Gladieux P."/>
            <person name="Thoren M.H."/>
            <person name="Johannesson H."/>
        </authorList>
    </citation>
    <scope>NUCLEOTIDE SEQUENCE</scope>
    <source>
        <strain evidence="3">CBS 955.72</strain>
    </source>
</reference>